<name>W9BKK5_MYCCO</name>
<dbReference type="eggNOG" id="COG0583">
    <property type="taxonomic scope" value="Bacteria"/>
</dbReference>
<reference evidence="3" key="1">
    <citation type="submission" date="2014-03" db="EMBL/GenBank/DDBJ databases">
        <title>Draft Genome Sequence of Mycobacterium cosmeticum DSM 44829.</title>
        <authorList>
            <person name="Croce O."/>
            <person name="Robert C."/>
            <person name="Raoult D."/>
            <person name="Drancourt M."/>
        </authorList>
    </citation>
    <scope>NUCLEOTIDE SEQUENCE [LARGE SCALE GENOMIC DNA]</scope>
    <source>
        <strain evidence="3">DSM 44829</strain>
    </source>
</reference>
<dbReference type="Pfam" id="PF06527">
    <property type="entry name" value="TniQ"/>
    <property type="match status" value="1"/>
</dbReference>
<dbReference type="InterPro" id="IPR009492">
    <property type="entry name" value="TniQ"/>
</dbReference>
<comment type="caution">
    <text evidence="3">The sequence shown here is derived from an EMBL/GenBank/DDBJ whole genome shotgun (WGS) entry which is preliminary data.</text>
</comment>
<organism evidence="3 4">
    <name type="scientific">Mycolicibacterium cosmeticum</name>
    <dbReference type="NCBI Taxonomy" id="258533"/>
    <lineage>
        <taxon>Bacteria</taxon>
        <taxon>Bacillati</taxon>
        <taxon>Actinomycetota</taxon>
        <taxon>Actinomycetes</taxon>
        <taxon>Mycobacteriales</taxon>
        <taxon>Mycobacteriaceae</taxon>
        <taxon>Mycolicibacterium</taxon>
    </lineage>
</organism>
<protein>
    <submittedName>
        <fullName evidence="3">Regulatory helix-turn-helix protein, lysR family</fullName>
    </submittedName>
</protein>
<dbReference type="STRING" id="258533.BN977_02879"/>
<dbReference type="RefSeq" id="WP_165576318.1">
    <property type="nucleotide sequence ID" value="NZ_CCBB010000001.1"/>
</dbReference>
<proteinExistence type="predicted"/>
<evidence type="ECO:0000256" key="1">
    <source>
        <dbReference type="SAM" id="MobiDB-lite"/>
    </source>
</evidence>
<feature type="region of interest" description="Disordered" evidence="1">
    <location>
        <begin position="52"/>
        <end position="73"/>
    </location>
</feature>
<evidence type="ECO:0000313" key="4">
    <source>
        <dbReference type="Proteomes" id="UP000028870"/>
    </source>
</evidence>
<dbReference type="EMBL" id="CCBB010000001">
    <property type="protein sequence ID" value="CDO08060.1"/>
    <property type="molecule type" value="Genomic_DNA"/>
</dbReference>
<gene>
    <name evidence="3" type="ORF">BN977_02879</name>
</gene>
<dbReference type="AlphaFoldDB" id="W9BKK5"/>
<keyword evidence="4" id="KW-1185">Reference proteome</keyword>
<evidence type="ECO:0000259" key="2">
    <source>
        <dbReference type="Pfam" id="PF06527"/>
    </source>
</evidence>
<sequence>MNPVASTPSRRIRTLPVRLAPIPGEALDSWLEALAARSPAAWGDLLDTVGVGDPDGTGRSRHPVDTPSTDLESLSTATGVDTGVLASMLRGGLGLQAADDDAALRDFTLPGSRYCPACLADSGGRWMLWWRLRWAFACPTHRCLLADDCPHCQRPQRARAIPLEIVPAPGRCALPGGVGRGSPRCGADLSAARTPRLPKTHLALEAQRAILAVVATGCAGEGVYREAPVTAAQYLRDLTALGMRALRYGSAADLQAVGIGRTTRDPLRAAVESSTAHRLHSAVPSPPTAAQTAVAACAATPVLAADTVPAAGEHLRWLITSSRAQGLAVSPTNMIWAHGTSDTLTSVQLAALTPHLAHAFQVRLRCHSPHPRPAPQRVPPVHRSLPALFWYRWALPVADTAVGFEQLRLALSAAVALAAGHRQLEQACRSLDIVTTGKQASRVLQALAARPDWPETAVMLGEMADLLTEHPAPIDYERRRHLSTDTLLPEALWHTICRDVGFTPGSGLRIRFIRCWLYERIIGSPARLCSDAVSTAAFRAVVADIPRVLYPEMVTALDNVARQFLDDHGLRDEPLRWSPPAHAMPSWTGRPQANSALDIAALHTLVQPRDCRLSAVAERLRVPIELVREVLNDQPAPRPVQTAAQRRAAGAVTADTQRQLTREQFAELYLNQQLSLKKIGEMVGASRQTVGRLARAYGIPLRPSSVGRPPGAPK</sequence>
<reference evidence="3" key="2">
    <citation type="submission" date="2014-03" db="EMBL/GenBank/DDBJ databases">
        <authorList>
            <person name="Urmite Genomes"/>
        </authorList>
    </citation>
    <scope>NUCLEOTIDE SEQUENCE</scope>
    <source>
        <strain evidence="3">DSM 44829</strain>
    </source>
</reference>
<accession>W9BKK5</accession>
<evidence type="ECO:0000313" key="3">
    <source>
        <dbReference type="EMBL" id="CDO08060.1"/>
    </source>
</evidence>
<dbReference type="Proteomes" id="UP000028870">
    <property type="component" value="Unassembled WGS sequence"/>
</dbReference>
<feature type="domain" description="TniQ" evidence="2">
    <location>
        <begin position="16"/>
        <end position="145"/>
    </location>
</feature>